<dbReference type="Pfam" id="PF01136">
    <property type="entry name" value="Peptidase_U32"/>
    <property type="match status" value="1"/>
</dbReference>
<proteinExistence type="predicted"/>
<dbReference type="PANTHER" id="PTHR30217">
    <property type="entry name" value="PEPTIDASE U32 FAMILY"/>
    <property type="match status" value="1"/>
</dbReference>
<reference evidence="2 3" key="1">
    <citation type="submission" date="2022-01" db="EMBL/GenBank/DDBJ databases">
        <title>Collection of gut derived symbiotic bacterial strains cultured from healthy donors.</title>
        <authorList>
            <person name="Lin H."/>
            <person name="Kohout C."/>
            <person name="Waligurski E."/>
            <person name="Pamer E.G."/>
        </authorList>
    </citation>
    <scope>NUCLEOTIDE SEQUENCE [LARGE SCALE GENOMIC DNA]</scope>
    <source>
        <strain evidence="2 3">DFI.7.58</strain>
    </source>
</reference>
<name>A0ABS9MM44_9FIRM</name>
<gene>
    <name evidence="2" type="ORF">L0P57_13190</name>
</gene>
<evidence type="ECO:0000313" key="2">
    <source>
        <dbReference type="EMBL" id="MCG4611884.1"/>
    </source>
</evidence>
<evidence type="ECO:0000313" key="3">
    <source>
        <dbReference type="Proteomes" id="UP001298681"/>
    </source>
</evidence>
<protein>
    <submittedName>
        <fullName evidence="2">U32 family peptidase</fullName>
    </submittedName>
</protein>
<sequence length="700" mass="75408">MNCNETNIAPEVLAPAGGPESLQAAVRAGADAVYLGASAFSARANAQNFDGQALKEAVSYCHARGVKVYLALNTLLQENELLPALELLQYACTLPVDAVLVQDMGLFLLARACAPGMPMHASTQMSLHTPAGVRAAYEAGMARVVLSREMSLNEIAGVHAACPVELEAFVHGALCMSVSGQCYFSSILGARSGNRGLCAQPCRLPFSAPGGTGHDLSLKDLSMIERIGELAQAGVVSAKIEGRMKRPEYVAAATHACRLAADGQPLPPDLMRNLGAVFSRSGFTTGYLDGRLGREMFGTRTKEDVTGATEAVFSELRNLYRQECQRVPVSFRLTVHAGEPVCLSVRDGDGREAFAQSPPPEAARNKPVTEERCVEQLRKTGGTPFLAQEVSCDLEDGLSVPVSLLNRLRREALEKLEWLRAVHEPVAFSMKPFSPTPHRVYLPDGKLPLRARFANASLPEAAKQCERVYLPYTTVPEKLAALQEEGFRVALDLPRGLFGMEQALKQRLAEARDAGVTHVWAGNLGAAALAKELGMTVHGGFSLNVTNSAAIEWYAAFGLADTELSFELALSAAAALGGELPRGLVLYGRLPLMLTRNCPAANSAKGCLHCTAAPELTDRKGVHFPVQCYGACSEVLNSVPLWMADRLAEVKQMDFGVLRFTTETREEQQRILEAYLRADGTPPAQGTFTRGLYYKGWVMG</sequence>
<dbReference type="InterPro" id="IPR001539">
    <property type="entry name" value="Peptidase_U32"/>
</dbReference>
<dbReference type="RefSeq" id="WP_237967173.1">
    <property type="nucleotide sequence ID" value="NZ_JAKNHQ010000026.1"/>
</dbReference>
<keyword evidence="3" id="KW-1185">Reference proteome</keyword>
<organism evidence="2 3">
    <name type="scientific">Anaeromassilibacillus senegalensis</name>
    <dbReference type="NCBI Taxonomy" id="1673717"/>
    <lineage>
        <taxon>Bacteria</taxon>
        <taxon>Bacillati</taxon>
        <taxon>Bacillota</taxon>
        <taxon>Clostridia</taxon>
        <taxon>Eubacteriales</taxon>
        <taxon>Acutalibacteraceae</taxon>
        <taxon>Anaeromassilibacillus</taxon>
    </lineage>
</organism>
<evidence type="ECO:0000259" key="1">
    <source>
        <dbReference type="Pfam" id="PF12392"/>
    </source>
</evidence>
<accession>A0ABS9MM44</accession>
<dbReference type="InterPro" id="IPR020988">
    <property type="entry name" value="Pept_U32_collagenase"/>
</dbReference>
<dbReference type="InterPro" id="IPR051454">
    <property type="entry name" value="RNA/ubiquinone_mod_enzymes"/>
</dbReference>
<feature type="domain" description="Peptidase U32 collagenase" evidence="1">
    <location>
        <begin position="315"/>
        <end position="420"/>
    </location>
</feature>
<dbReference type="Pfam" id="PF12392">
    <property type="entry name" value="DUF3656"/>
    <property type="match status" value="1"/>
</dbReference>
<dbReference type="PANTHER" id="PTHR30217:SF10">
    <property type="entry name" value="23S RRNA 5-HYDROXYCYTIDINE C2501 SYNTHASE"/>
    <property type="match status" value="1"/>
</dbReference>
<dbReference type="EMBL" id="JAKNHQ010000026">
    <property type="protein sequence ID" value="MCG4611884.1"/>
    <property type="molecule type" value="Genomic_DNA"/>
</dbReference>
<comment type="caution">
    <text evidence="2">The sequence shown here is derived from an EMBL/GenBank/DDBJ whole genome shotgun (WGS) entry which is preliminary data.</text>
</comment>
<dbReference type="Proteomes" id="UP001298681">
    <property type="component" value="Unassembled WGS sequence"/>
</dbReference>